<proteinExistence type="predicted"/>
<accession>A0A383ASG6</accession>
<dbReference type="AlphaFoldDB" id="A0A383ASG6"/>
<name>A0A383ASG6_9ZZZZ</name>
<reference evidence="1" key="1">
    <citation type="submission" date="2018-05" db="EMBL/GenBank/DDBJ databases">
        <authorList>
            <person name="Lanie J.A."/>
            <person name="Ng W.-L."/>
            <person name="Kazmierczak K.M."/>
            <person name="Andrzejewski T.M."/>
            <person name="Davidsen T.M."/>
            <person name="Wayne K.J."/>
            <person name="Tettelin H."/>
            <person name="Glass J.I."/>
            <person name="Rusch D."/>
            <person name="Podicherti R."/>
            <person name="Tsui H.-C.T."/>
            <person name="Winkler M.E."/>
        </authorList>
    </citation>
    <scope>NUCLEOTIDE SEQUENCE</scope>
</reference>
<organism evidence="1">
    <name type="scientific">marine metagenome</name>
    <dbReference type="NCBI Taxonomy" id="408172"/>
    <lineage>
        <taxon>unclassified sequences</taxon>
        <taxon>metagenomes</taxon>
        <taxon>ecological metagenomes</taxon>
    </lineage>
</organism>
<evidence type="ECO:0000313" key="1">
    <source>
        <dbReference type="EMBL" id="SVE10543.1"/>
    </source>
</evidence>
<gene>
    <name evidence="1" type="ORF">METZ01_LOCUS463397</name>
</gene>
<sequence>MKKTSLVSVVIFLTSFLMAQQTTGKISGNVS</sequence>
<protein>
    <submittedName>
        <fullName evidence="1">Uncharacterized protein</fullName>
    </submittedName>
</protein>
<feature type="non-terminal residue" evidence="1">
    <location>
        <position position="31"/>
    </location>
</feature>
<dbReference type="EMBL" id="UINC01194458">
    <property type="protein sequence ID" value="SVE10543.1"/>
    <property type="molecule type" value="Genomic_DNA"/>
</dbReference>